<dbReference type="NCBIfam" id="TIGR01725">
    <property type="entry name" value="phge_HK97_gp10"/>
    <property type="match status" value="1"/>
</dbReference>
<evidence type="ECO:0000313" key="2">
    <source>
        <dbReference type="EMBL" id="KRU14456.1"/>
    </source>
</evidence>
<dbReference type="KEGG" id="cpat:CLPA_c34700"/>
<dbReference type="EMBL" id="JPGY02000001">
    <property type="protein sequence ID" value="KRU14456.1"/>
    <property type="molecule type" value="Genomic_DNA"/>
</dbReference>
<gene>
    <name evidence="1" type="ORF">CLPA_c34700</name>
    <name evidence="2" type="ORF">CP6013_03714</name>
</gene>
<evidence type="ECO:0000313" key="3">
    <source>
        <dbReference type="Proteomes" id="UP000028042"/>
    </source>
</evidence>
<evidence type="ECO:0000313" key="4">
    <source>
        <dbReference type="Proteomes" id="UP000030905"/>
    </source>
</evidence>
<name>A0A0H3J694_CLOPA</name>
<dbReference type="PATRIC" id="fig|1262449.3.peg.2587"/>
<dbReference type="Proteomes" id="UP000030905">
    <property type="component" value="Chromosome"/>
</dbReference>
<dbReference type="Proteomes" id="UP000028042">
    <property type="component" value="Unassembled WGS sequence"/>
</dbReference>
<reference evidence="2 3" key="3">
    <citation type="journal article" name="Genome Announc.">
        <title>Improved Draft Genome Sequence of Clostridium pasteurianum Strain ATCC 6013 (DSM 525) Using a Hybrid Next-Generation Sequencing Approach.</title>
        <authorList>
            <person name="Pyne M.E."/>
            <person name="Utturkar S."/>
            <person name="Brown S.D."/>
            <person name="Moo-Young M."/>
            <person name="Chung D.A."/>
            <person name="Chou C.P."/>
        </authorList>
    </citation>
    <scope>NUCLEOTIDE SEQUENCE [LARGE SCALE GENOMIC DNA]</scope>
    <source>
        <strain evidence="2 3">ATCC 6013</strain>
    </source>
</reference>
<dbReference type="AlphaFoldDB" id="A0A0H3J694"/>
<dbReference type="InterPro" id="IPR010064">
    <property type="entry name" value="HK97-gp10_tail"/>
</dbReference>
<proteinExistence type="predicted"/>
<keyword evidence="4" id="KW-1185">Reference proteome</keyword>
<dbReference type="EMBL" id="CP009268">
    <property type="protein sequence ID" value="AJA53519.1"/>
    <property type="molecule type" value="Genomic_DNA"/>
</dbReference>
<reference evidence="2" key="2">
    <citation type="submission" date="2015-10" db="EMBL/GenBank/DDBJ databases">
        <title>Improved Draft Genome Sequence of Clostridium pasteurianum Strain ATCC 6013 (DSM 525) Using a Hybrid Next-Generation Sequencing Approach.</title>
        <authorList>
            <person name="Pyne M.E."/>
            <person name="Utturkar S.M."/>
            <person name="Brown S.D."/>
            <person name="Moo-Young M."/>
            <person name="Chung D.A."/>
            <person name="Chou P.C."/>
        </authorList>
    </citation>
    <scope>NUCLEOTIDE SEQUENCE</scope>
    <source>
        <strain evidence="2">ATCC 6013</strain>
    </source>
</reference>
<dbReference type="RefSeq" id="WP_003445955.1">
    <property type="nucleotide sequence ID" value="NZ_ANZB01000008.1"/>
</dbReference>
<evidence type="ECO:0000313" key="1">
    <source>
        <dbReference type="EMBL" id="AJA53519.1"/>
    </source>
</evidence>
<sequence length="127" mass="14127">MSASFDVDGFESLMSKLQSMGKEGTKIEDEALQKAAEPILVDAKNSAPVRTGKLRDGLKISKAKKSKDGKYVLVGTDKKDKDAPFWATFIEFGTSKMPAQPFLRPAFEKNKKQVFEIIKEEIAKKVE</sequence>
<dbReference type="Pfam" id="PF04883">
    <property type="entry name" value="HK97-gp10_like"/>
    <property type="match status" value="1"/>
</dbReference>
<dbReference type="GeneID" id="93075568"/>
<dbReference type="eggNOG" id="ENOG503300D">
    <property type="taxonomic scope" value="Bacteria"/>
</dbReference>
<accession>A0A0H3J694</accession>
<protein>
    <submittedName>
        <fullName evidence="1">Phage protein, HK97 gp10 family</fullName>
    </submittedName>
</protein>
<organism evidence="1 4">
    <name type="scientific">Clostridium pasteurianum DSM 525 = ATCC 6013</name>
    <dbReference type="NCBI Taxonomy" id="1262449"/>
    <lineage>
        <taxon>Bacteria</taxon>
        <taxon>Bacillati</taxon>
        <taxon>Bacillota</taxon>
        <taxon>Clostridia</taxon>
        <taxon>Eubacteriales</taxon>
        <taxon>Clostridiaceae</taxon>
        <taxon>Clostridium</taxon>
    </lineage>
</organism>
<reference evidence="1 4" key="1">
    <citation type="journal article" date="2015" name="Genome Announc.">
        <title>Complete Genome Sequence of the Nitrogen-Fixing and Solvent-Producing Clostridium pasteurianum DSM 525.</title>
        <authorList>
            <person name="Poehlein A."/>
            <person name="Grosse-Honebrink A."/>
            <person name="Zhang Y."/>
            <person name="Minton N.P."/>
            <person name="Daniel R."/>
        </authorList>
    </citation>
    <scope>NUCLEOTIDE SEQUENCE [LARGE SCALE GENOMIC DNA]</scope>
    <source>
        <strain evidence="1">DSM 525</strain>
        <strain evidence="4">DSM 525 / ATCC 6013</strain>
    </source>
</reference>
<dbReference type="KEGG" id="cpae:CPAST_c34700"/>